<evidence type="ECO:0008006" key="3">
    <source>
        <dbReference type="Google" id="ProtNLM"/>
    </source>
</evidence>
<sequence>MTNNMTPNYCIAGQLIRIESEALGEALARTDGFAPFATPATDEPACTLRLADTELPAFDRVLHESYECQTRIEYGTAGTGFAVRVKHDGGSETDAWMDLTTHTGHLCTDGDPYCLKMALWFVFGTLTVDRGCIAIHSSTICWNRRCVLFLGESGTGKSTHTKLWLKHIAGAHLLNDDSPVLRVLPDGAVWVYGSPWSGKTPCYRNEAYPVAGLVRLSQAPENRIRRLPVVQAFGALHPSCPPDFALDDRLYDPLCDTLNGVLLGAPVFHLACLPDEAAARLSHTTVFGTEAETEAGTKDGNGTKVENGTEAGNGTEANVMPEEPCGK</sequence>
<feature type="compositionally biased region" description="Polar residues" evidence="1">
    <location>
        <begin position="304"/>
        <end position="316"/>
    </location>
</feature>
<gene>
    <name evidence="2" type="ORF">EVA_03179</name>
</gene>
<reference evidence="2" key="1">
    <citation type="journal article" date="2012" name="PLoS ONE">
        <title>Gene sets for utilization of primary and secondary nutrition supplies in the distal gut of endangered iberian lynx.</title>
        <authorList>
            <person name="Alcaide M."/>
            <person name="Messina E."/>
            <person name="Richter M."/>
            <person name="Bargiela R."/>
            <person name="Peplies J."/>
            <person name="Huws S.A."/>
            <person name="Newbold C.J."/>
            <person name="Golyshin P.N."/>
            <person name="Simon M.A."/>
            <person name="Lopez G."/>
            <person name="Yakimov M.M."/>
            <person name="Ferrer M."/>
        </authorList>
    </citation>
    <scope>NUCLEOTIDE SEQUENCE</scope>
</reference>
<name>J9GZL8_9ZZZZ</name>
<dbReference type="AlphaFoldDB" id="J9GZL8"/>
<feature type="region of interest" description="Disordered" evidence="1">
    <location>
        <begin position="290"/>
        <end position="327"/>
    </location>
</feature>
<dbReference type="EMBL" id="AMCI01000552">
    <property type="protein sequence ID" value="EJX08743.1"/>
    <property type="molecule type" value="Genomic_DNA"/>
</dbReference>
<organism evidence="2">
    <name type="scientific">gut metagenome</name>
    <dbReference type="NCBI Taxonomy" id="749906"/>
    <lineage>
        <taxon>unclassified sequences</taxon>
        <taxon>metagenomes</taxon>
        <taxon>organismal metagenomes</taxon>
    </lineage>
</organism>
<dbReference type="InterPro" id="IPR027417">
    <property type="entry name" value="P-loop_NTPase"/>
</dbReference>
<evidence type="ECO:0000256" key="1">
    <source>
        <dbReference type="SAM" id="MobiDB-lite"/>
    </source>
</evidence>
<proteinExistence type="predicted"/>
<protein>
    <recommendedName>
        <fullName evidence="3">HPr kinase</fullName>
    </recommendedName>
</protein>
<accession>J9GZL8</accession>
<comment type="caution">
    <text evidence="2">The sequence shown here is derived from an EMBL/GenBank/DDBJ whole genome shotgun (WGS) entry which is preliminary data.</text>
</comment>
<evidence type="ECO:0000313" key="2">
    <source>
        <dbReference type="EMBL" id="EJX08743.1"/>
    </source>
</evidence>
<dbReference type="SUPFAM" id="SSF53795">
    <property type="entry name" value="PEP carboxykinase-like"/>
    <property type="match status" value="1"/>
</dbReference>
<dbReference type="Gene3D" id="3.40.50.300">
    <property type="entry name" value="P-loop containing nucleotide triphosphate hydrolases"/>
    <property type="match status" value="1"/>
</dbReference>